<keyword evidence="3" id="KW-1185">Reference proteome</keyword>
<dbReference type="EMBL" id="CAUJNA010003296">
    <property type="protein sequence ID" value="CAJ1398333.1"/>
    <property type="molecule type" value="Genomic_DNA"/>
</dbReference>
<dbReference type="AlphaFoldDB" id="A0AA36NDL6"/>
<comment type="caution">
    <text evidence="2">The sequence shown here is derived from an EMBL/GenBank/DDBJ whole genome shotgun (WGS) entry which is preliminary data.</text>
</comment>
<dbReference type="SUPFAM" id="SSF54236">
    <property type="entry name" value="Ubiquitin-like"/>
    <property type="match status" value="1"/>
</dbReference>
<gene>
    <name evidence="2" type="ORF">EVOR1521_LOCUS22149</name>
</gene>
<evidence type="ECO:0000313" key="2">
    <source>
        <dbReference type="EMBL" id="CAJ1398333.1"/>
    </source>
</evidence>
<feature type="domain" description="Ubiquitin-like" evidence="1">
    <location>
        <begin position="36"/>
        <end position="114"/>
    </location>
</feature>
<dbReference type="Gene3D" id="3.10.20.90">
    <property type="entry name" value="Phosphatidylinositol 3-kinase Catalytic Subunit, Chain A, domain 1"/>
    <property type="match status" value="1"/>
</dbReference>
<dbReference type="PROSITE" id="PS50053">
    <property type="entry name" value="UBIQUITIN_2"/>
    <property type="match status" value="1"/>
</dbReference>
<proteinExistence type="predicted"/>
<accession>A0AA36NDL6</accession>
<organism evidence="2 3">
    <name type="scientific">Effrenium voratum</name>
    <dbReference type="NCBI Taxonomy" id="2562239"/>
    <lineage>
        <taxon>Eukaryota</taxon>
        <taxon>Sar</taxon>
        <taxon>Alveolata</taxon>
        <taxon>Dinophyceae</taxon>
        <taxon>Suessiales</taxon>
        <taxon>Symbiodiniaceae</taxon>
        <taxon>Effrenium</taxon>
    </lineage>
</organism>
<reference evidence="2" key="1">
    <citation type="submission" date="2023-08" db="EMBL/GenBank/DDBJ databases">
        <authorList>
            <person name="Chen Y."/>
            <person name="Shah S."/>
            <person name="Dougan E. K."/>
            <person name="Thang M."/>
            <person name="Chan C."/>
        </authorList>
    </citation>
    <scope>NUCLEOTIDE SEQUENCE</scope>
</reference>
<name>A0AA36NDL6_9DINO</name>
<protein>
    <recommendedName>
        <fullName evidence="1">Ubiquitin-like domain-containing protein</fullName>
    </recommendedName>
</protein>
<sequence>MKRENERLLTFITMNDLMPAFEKFRQSQEGKDWRDFHINLSYNYGTETVVVPVEVGLRWSVLMVKVIGWLRWHIPLNHQNLTFNGNRLGDALVVQDINMQEYETLHLTITGIIGGGRPSVQKAFLKKPDAIRALKKKARDLFQMDDEMDTPDQELPEPFRVFLQQMETSMNEFLMMKTRAGSSFLAIALKHINTEELVTLKSILSPSSTTRGKNLTGEEKLSKSIDLLFPSMQTMKKCSSKLEYHQNKTLVCLMDTFIDTYHNYVEGSGSINIDISGMAKVVETELSNRTVSQVPNVVAGSNCSLQ</sequence>
<evidence type="ECO:0000313" key="3">
    <source>
        <dbReference type="Proteomes" id="UP001178507"/>
    </source>
</evidence>
<dbReference type="InterPro" id="IPR000626">
    <property type="entry name" value="Ubiquitin-like_dom"/>
</dbReference>
<dbReference type="InterPro" id="IPR029071">
    <property type="entry name" value="Ubiquitin-like_domsf"/>
</dbReference>
<dbReference type="Proteomes" id="UP001178507">
    <property type="component" value="Unassembled WGS sequence"/>
</dbReference>
<evidence type="ECO:0000259" key="1">
    <source>
        <dbReference type="PROSITE" id="PS50053"/>
    </source>
</evidence>